<dbReference type="OrthoDB" id="20833at10239"/>
<keyword evidence="1" id="KW-0472">Membrane</keyword>
<name>U3UBI0_9POXV</name>
<organism evidence="2 3">
    <name type="scientific">Squirrelpox virus</name>
    <dbReference type="NCBI Taxonomy" id="240426"/>
    <lineage>
        <taxon>Viruses</taxon>
        <taxon>Varidnaviria</taxon>
        <taxon>Bamfordvirae</taxon>
        <taxon>Nucleocytoviricota</taxon>
        <taxon>Pokkesviricetes</taxon>
        <taxon>Chitovirales</taxon>
        <taxon>Poxviridae</taxon>
        <taxon>Chordopoxvirinae</taxon>
        <taxon>Sciuripoxvirus</taxon>
        <taxon>Sciuripoxvirus squirrelpox</taxon>
    </lineage>
</organism>
<dbReference type="KEGG" id="vg:18158408"/>
<dbReference type="GeneID" id="18158408"/>
<keyword evidence="3" id="KW-1185">Reference proteome</keyword>
<protein>
    <submittedName>
        <fullName evidence="2">Subunit of the poxvirus multiprotein entry-fusion complex</fullName>
    </submittedName>
</protein>
<dbReference type="Proteomes" id="UP000144311">
    <property type="component" value="Segment"/>
</dbReference>
<dbReference type="EMBL" id="HE601899">
    <property type="protein sequence ID" value="CCD83241.1"/>
    <property type="molecule type" value="Genomic_DNA"/>
</dbReference>
<evidence type="ECO:0000313" key="2">
    <source>
        <dbReference type="EMBL" id="CCD83241.1"/>
    </source>
</evidence>
<evidence type="ECO:0000256" key="1">
    <source>
        <dbReference type="SAM" id="Phobius"/>
    </source>
</evidence>
<reference evidence="2 3" key="2">
    <citation type="submission" date="2013-10" db="EMBL/GenBank/DDBJ databases">
        <title>The genome of epidemic Squirrel Poxvirus reveals novel virulence genes.</title>
        <authorList>
            <person name="Darby A.C."/>
            <person name="McInnes C.J."/>
            <person name="Kjaer K.H."/>
            <person name="Wood A.R."/>
            <person name="Hughes M."/>
            <person name="Martensen P.M."/>
            <person name="Radford A.D."/>
            <person name="Hall N."/>
            <person name="Chantrey J."/>
        </authorList>
    </citation>
    <scope>NUCLEOTIDE SEQUENCE [LARGE SCALE GENOMIC DNA]</scope>
    <source>
        <strain evidence="2">Red squirrel UK</strain>
    </source>
</reference>
<feature type="transmembrane region" description="Helical" evidence="1">
    <location>
        <begin position="28"/>
        <end position="47"/>
    </location>
</feature>
<keyword evidence="1" id="KW-1133">Transmembrane helix</keyword>
<accession>U3UBI0</accession>
<dbReference type="Pfam" id="PF04872">
    <property type="entry name" value="Pox_L5"/>
    <property type="match status" value="1"/>
</dbReference>
<dbReference type="RefSeq" id="YP_008658483.1">
    <property type="nucleotide sequence ID" value="NC_022563.1"/>
</dbReference>
<keyword evidence="1" id="KW-0812">Transmembrane</keyword>
<evidence type="ECO:0000313" key="3">
    <source>
        <dbReference type="Proteomes" id="UP000144311"/>
    </source>
</evidence>
<gene>
    <name evidence="2" type="primary">L5R</name>
    <name evidence="2" type="ORF">SQPV_0580</name>
</gene>
<sequence length="129" mass="13839">MSAPRPLILTPVFVEPTIKHTLLRETRYTGLVVLELIVAVLLLLIFFRTELGSVFSRAASAPDPLERFRKARLECAADGGLMIAGLGARPRPALAGDGRPIRPADCAAVLRSVNNGPLAVSLDDVLRGE</sequence>
<proteinExistence type="predicted"/>
<dbReference type="InterPro" id="IPR006956">
    <property type="entry name" value="Poxvirus_L5"/>
</dbReference>
<reference evidence="2 3" key="1">
    <citation type="submission" date="2011-10" db="EMBL/GenBank/DDBJ databases">
        <authorList>
            <person name="Darby A."/>
        </authorList>
    </citation>
    <scope>NUCLEOTIDE SEQUENCE [LARGE SCALE GENOMIC DNA]</scope>
    <source>
        <strain evidence="2">Red squirrel UK</strain>
    </source>
</reference>